<evidence type="ECO:0000259" key="4">
    <source>
        <dbReference type="PROSITE" id="PS50995"/>
    </source>
</evidence>
<evidence type="ECO:0000313" key="5">
    <source>
        <dbReference type="EMBL" id="GGC25816.1"/>
    </source>
</evidence>
<dbReference type="Gene3D" id="1.10.10.10">
    <property type="entry name" value="Winged helix-like DNA-binding domain superfamily/Winged helix DNA-binding domain"/>
    <property type="match status" value="1"/>
</dbReference>
<evidence type="ECO:0000256" key="2">
    <source>
        <dbReference type="ARBA" id="ARBA00023125"/>
    </source>
</evidence>
<dbReference type="InterPro" id="IPR036388">
    <property type="entry name" value="WH-like_DNA-bd_sf"/>
</dbReference>
<dbReference type="Proteomes" id="UP000240608">
    <property type="component" value="Unassembled WGS sequence"/>
</dbReference>
<dbReference type="PANTHER" id="PTHR33164:SF64">
    <property type="entry name" value="TRANSCRIPTIONAL REGULATOR SLYA"/>
    <property type="match status" value="1"/>
</dbReference>
<dbReference type="AlphaFoldDB" id="A0A2T4DHE7"/>
<evidence type="ECO:0000313" key="7">
    <source>
        <dbReference type="Proteomes" id="UP000240608"/>
    </source>
</evidence>
<gene>
    <name evidence="6" type="ORF">C9994_13200</name>
    <name evidence="5" type="ORF">GCM10011506_08990</name>
</gene>
<feature type="domain" description="HTH marR-type" evidence="4">
    <location>
        <begin position="13"/>
        <end position="152"/>
    </location>
</feature>
<dbReference type="SMART" id="SM00347">
    <property type="entry name" value="HTH_MARR"/>
    <property type="match status" value="1"/>
</dbReference>
<dbReference type="InterPro" id="IPR000835">
    <property type="entry name" value="HTH_MarR-typ"/>
</dbReference>
<dbReference type="Proteomes" id="UP000636010">
    <property type="component" value="Unassembled WGS sequence"/>
</dbReference>
<keyword evidence="2" id="KW-0238">DNA-binding</keyword>
<reference evidence="5" key="4">
    <citation type="submission" date="2024-05" db="EMBL/GenBank/DDBJ databases">
        <authorList>
            <person name="Sun Q."/>
            <person name="Zhou Y."/>
        </authorList>
    </citation>
    <scope>NUCLEOTIDE SEQUENCE</scope>
    <source>
        <strain evidence="5">CGMCC 1.10832</strain>
    </source>
</reference>
<dbReference type="PANTHER" id="PTHR33164">
    <property type="entry name" value="TRANSCRIPTIONAL REGULATOR, MARR FAMILY"/>
    <property type="match status" value="1"/>
</dbReference>
<dbReference type="PRINTS" id="PR00598">
    <property type="entry name" value="HTHMARR"/>
</dbReference>
<protein>
    <submittedName>
        <fullName evidence="6">MarR family transcriptional regulator</fullName>
    </submittedName>
</protein>
<dbReference type="GO" id="GO:0003677">
    <property type="term" value="F:DNA binding"/>
    <property type="evidence" value="ECO:0007669"/>
    <property type="project" value="UniProtKB-KW"/>
</dbReference>
<dbReference type="EMBL" id="BMEC01000002">
    <property type="protein sequence ID" value="GGC25816.1"/>
    <property type="molecule type" value="Genomic_DNA"/>
</dbReference>
<dbReference type="Pfam" id="PF01047">
    <property type="entry name" value="MarR"/>
    <property type="match status" value="1"/>
</dbReference>
<dbReference type="SUPFAM" id="SSF46785">
    <property type="entry name" value="Winged helix' DNA-binding domain"/>
    <property type="match status" value="1"/>
</dbReference>
<organism evidence="6 7">
    <name type="scientific">Marivirga lumbricoides</name>
    <dbReference type="NCBI Taxonomy" id="1046115"/>
    <lineage>
        <taxon>Bacteria</taxon>
        <taxon>Pseudomonadati</taxon>
        <taxon>Bacteroidota</taxon>
        <taxon>Cytophagia</taxon>
        <taxon>Cytophagales</taxon>
        <taxon>Marivirgaceae</taxon>
        <taxon>Marivirga</taxon>
    </lineage>
</organism>
<keyword evidence="1" id="KW-0805">Transcription regulation</keyword>
<evidence type="ECO:0000256" key="1">
    <source>
        <dbReference type="ARBA" id="ARBA00023015"/>
    </source>
</evidence>
<reference evidence="8" key="3">
    <citation type="journal article" date="2019" name="Int. J. Syst. Evol. Microbiol.">
        <title>The Global Catalogue of Microorganisms (GCM) 10K type strain sequencing project: providing services to taxonomists for standard genome sequencing and annotation.</title>
        <authorList>
            <consortium name="The Broad Institute Genomics Platform"/>
            <consortium name="The Broad Institute Genome Sequencing Center for Infectious Disease"/>
            <person name="Wu L."/>
            <person name="Ma J."/>
        </authorList>
    </citation>
    <scope>NUCLEOTIDE SEQUENCE [LARGE SCALE GENOMIC DNA]</scope>
    <source>
        <strain evidence="8">CGMCC 1.10832</strain>
    </source>
</reference>
<accession>A0A2T4DHE7</accession>
<dbReference type="GO" id="GO:0003700">
    <property type="term" value="F:DNA-binding transcription factor activity"/>
    <property type="evidence" value="ECO:0007669"/>
    <property type="project" value="InterPro"/>
</dbReference>
<dbReference type="RefSeq" id="WP_188460615.1">
    <property type="nucleotide sequence ID" value="NZ_BAABHU010000002.1"/>
</dbReference>
<keyword evidence="3" id="KW-0804">Transcription</keyword>
<evidence type="ECO:0000313" key="6">
    <source>
        <dbReference type="EMBL" id="PTB93255.1"/>
    </source>
</evidence>
<evidence type="ECO:0000256" key="3">
    <source>
        <dbReference type="ARBA" id="ARBA00023163"/>
    </source>
</evidence>
<keyword evidence="8" id="KW-1185">Reference proteome</keyword>
<reference evidence="5" key="1">
    <citation type="journal article" date="2014" name="Int. J. Syst. Evol. Microbiol.">
        <title>Complete genome of a new Firmicutes species belonging to the dominant human colonic microbiota ('Ruminococcus bicirculans') reveals two chromosomes and a selective capacity to utilize plant glucans.</title>
        <authorList>
            <consortium name="NISC Comparative Sequencing Program"/>
            <person name="Wegmann U."/>
            <person name="Louis P."/>
            <person name="Goesmann A."/>
            <person name="Henrissat B."/>
            <person name="Duncan S.H."/>
            <person name="Flint H.J."/>
        </authorList>
    </citation>
    <scope>NUCLEOTIDE SEQUENCE</scope>
    <source>
        <strain evidence="5">CGMCC 1.10832</strain>
    </source>
</reference>
<dbReference type="InterPro" id="IPR039422">
    <property type="entry name" value="MarR/SlyA-like"/>
</dbReference>
<proteinExistence type="predicted"/>
<dbReference type="InterPro" id="IPR036390">
    <property type="entry name" value="WH_DNA-bd_sf"/>
</dbReference>
<reference evidence="6 7" key="2">
    <citation type="submission" date="2018-03" db="EMBL/GenBank/DDBJ databases">
        <title>Cross-interface Injection: A General Nanoliter Liquid Handling Method Applied to Single Cells Genome Amplification Automated Nanoliter Liquid Handling Applied to Single Cell Multiple Displacement Amplification.</title>
        <authorList>
            <person name="Yun J."/>
            <person name="Xu P."/>
            <person name="Xu J."/>
            <person name="Dai X."/>
            <person name="Wang Y."/>
            <person name="Zheng X."/>
            <person name="Cao C."/>
            <person name="Yi Q."/>
            <person name="Zhu Y."/>
            <person name="Wang L."/>
            <person name="Dong Z."/>
            <person name="Huang Y."/>
            <person name="Huang L."/>
            <person name="Du W."/>
        </authorList>
    </citation>
    <scope>NUCLEOTIDE SEQUENCE [LARGE SCALE GENOMIC DNA]</scope>
    <source>
        <strain evidence="6 7">Z-D1-2</strain>
    </source>
</reference>
<evidence type="ECO:0000313" key="8">
    <source>
        <dbReference type="Proteomes" id="UP000636010"/>
    </source>
</evidence>
<dbReference type="GO" id="GO:0006950">
    <property type="term" value="P:response to stress"/>
    <property type="evidence" value="ECO:0007669"/>
    <property type="project" value="TreeGrafter"/>
</dbReference>
<comment type="caution">
    <text evidence="6">The sequence shown here is derived from an EMBL/GenBank/DDBJ whole genome shotgun (WGS) entry which is preliminary data.</text>
</comment>
<dbReference type="EMBL" id="PYVU01000174">
    <property type="protein sequence ID" value="PTB93255.1"/>
    <property type="molecule type" value="Genomic_DNA"/>
</dbReference>
<dbReference type="PROSITE" id="PS50995">
    <property type="entry name" value="HTH_MARR_2"/>
    <property type="match status" value="1"/>
</dbReference>
<sequence>MSDKVKFHFSGPEESPGYLLAQLTILWQRNQKKVLDPLELTHTQFVILSSIAWLSSIHTTITQVEIARFNNYDRMMVSKVLRTLQTKKLIERKEHATDTRAKIVNLTSKGSQILQKAIVQVENADIDFFSSLGSNLPNLNKSMKKLIEAHRSDNSELENE</sequence>
<name>A0A2T4DHE7_9BACT</name>